<keyword evidence="4" id="KW-0539">Nucleus</keyword>
<organism evidence="7 8">
    <name type="scientific">Aspergillus wentii DTO 134E9</name>
    <dbReference type="NCBI Taxonomy" id="1073089"/>
    <lineage>
        <taxon>Eukaryota</taxon>
        <taxon>Fungi</taxon>
        <taxon>Dikarya</taxon>
        <taxon>Ascomycota</taxon>
        <taxon>Pezizomycotina</taxon>
        <taxon>Eurotiomycetes</taxon>
        <taxon>Eurotiomycetidae</taxon>
        <taxon>Eurotiales</taxon>
        <taxon>Aspergillaceae</taxon>
        <taxon>Aspergillus</taxon>
        <taxon>Aspergillus subgen. Cremei</taxon>
    </lineage>
</organism>
<dbReference type="PANTHER" id="PTHR47784">
    <property type="entry name" value="STEROL UPTAKE CONTROL PROTEIN 2"/>
    <property type="match status" value="1"/>
</dbReference>
<dbReference type="InterPro" id="IPR021858">
    <property type="entry name" value="Fun_TF"/>
</dbReference>
<dbReference type="RefSeq" id="XP_040688057.1">
    <property type="nucleotide sequence ID" value="XM_040829742.1"/>
</dbReference>
<name>A0A1L9RHH1_ASPWE</name>
<evidence type="ECO:0000256" key="4">
    <source>
        <dbReference type="ARBA" id="ARBA00023242"/>
    </source>
</evidence>
<evidence type="ECO:0000256" key="2">
    <source>
        <dbReference type="ARBA" id="ARBA00023125"/>
    </source>
</evidence>
<dbReference type="GeneID" id="63745590"/>
<sequence>MENPSYPHQPAGFDRLYHIYHTIFHYDYHVMDSDKRQLFHVDNSSLTPKKPDLTFHAGTTTQAPVVSVGKFLHFSRHFKIGLGNPQHPNTVVWEDLVCQGFAHVKHTIQVTTRSNKGATRRSFVWKKTSSVGVAGSTPSLLGNRNYKLVDESGKIAAIFTQSSYSYKKAGKLEVCADYGQGFDLMVLTTALCLFESQRRRSNSSSGGGGGGLNSDTIQCDEARPICSNCSKRQSECEYESTSSIRWTNESPRPRHQSSNQPSPEGSQQAEPTLATDSSFDILGKLSVGEGTAASPVSLNFSNLELMMQWCNSTYHSLSRNGRTDPVWRSLVPEEALSQPLLMHGIMSLSALHLARTKDNHRRPEYISTAVAHQNQALALFREFLGDVNSSNAKAMFAFAGIVVVYSFGFPQTPGWKDPWTCVDDLLQVLVLCRGVQQVLSASSTSVRDSSFGPLLRLDDYESYLPENIRSALERLQEANEAYGAHDATHETDLYHDTIEKLEQMMSAMHGGMNSMTVVCRWAIRVESAYVDLLREHRPLALVILVHYCLALHFLRHNWCLDEWGVRVSKAIWFMLDDQWRPLAQWAMMEIHGRDFTFDVEMS</sequence>
<reference evidence="8" key="1">
    <citation type="journal article" date="2017" name="Genome Biol.">
        <title>Comparative genomics reveals high biological diversity and specific adaptations in the industrially and medically important fungal genus Aspergillus.</title>
        <authorList>
            <person name="de Vries R.P."/>
            <person name="Riley R."/>
            <person name="Wiebenga A."/>
            <person name="Aguilar-Osorio G."/>
            <person name="Amillis S."/>
            <person name="Uchima C.A."/>
            <person name="Anderluh G."/>
            <person name="Asadollahi M."/>
            <person name="Askin M."/>
            <person name="Barry K."/>
            <person name="Battaglia E."/>
            <person name="Bayram O."/>
            <person name="Benocci T."/>
            <person name="Braus-Stromeyer S.A."/>
            <person name="Caldana C."/>
            <person name="Canovas D."/>
            <person name="Cerqueira G.C."/>
            <person name="Chen F."/>
            <person name="Chen W."/>
            <person name="Choi C."/>
            <person name="Clum A."/>
            <person name="Dos Santos R.A."/>
            <person name="Damasio A.R."/>
            <person name="Diallinas G."/>
            <person name="Emri T."/>
            <person name="Fekete E."/>
            <person name="Flipphi M."/>
            <person name="Freyberg S."/>
            <person name="Gallo A."/>
            <person name="Gournas C."/>
            <person name="Habgood R."/>
            <person name="Hainaut M."/>
            <person name="Harispe M.L."/>
            <person name="Henrissat B."/>
            <person name="Hilden K.S."/>
            <person name="Hope R."/>
            <person name="Hossain A."/>
            <person name="Karabika E."/>
            <person name="Karaffa L."/>
            <person name="Karanyi Z."/>
            <person name="Krasevec N."/>
            <person name="Kuo A."/>
            <person name="Kusch H."/>
            <person name="LaButti K."/>
            <person name="Lagendijk E.L."/>
            <person name="Lapidus A."/>
            <person name="Levasseur A."/>
            <person name="Lindquist E."/>
            <person name="Lipzen A."/>
            <person name="Logrieco A.F."/>
            <person name="MacCabe A."/>
            <person name="Maekelae M.R."/>
            <person name="Malavazi I."/>
            <person name="Melin P."/>
            <person name="Meyer V."/>
            <person name="Mielnichuk N."/>
            <person name="Miskei M."/>
            <person name="Molnar A.P."/>
            <person name="Mule G."/>
            <person name="Ngan C.Y."/>
            <person name="Orejas M."/>
            <person name="Orosz E."/>
            <person name="Ouedraogo J.P."/>
            <person name="Overkamp K.M."/>
            <person name="Park H.-S."/>
            <person name="Perrone G."/>
            <person name="Piumi F."/>
            <person name="Punt P.J."/>
            <person name="Ram A.F."/>
            <person name="Ramon A."/>
            <person name="Rauscher S."/>
            <person name="Record E."/>
            <person name="Riano-Pachon D.M."/>
            <person name="Robert V."/>
            <person name="Roehrig J."/>
            <person name="Ruller R."/>
            <person name="Salamov A."/>
            <person name="Salih N.S."/>
            <person name="Samson R.A."/>
            <person name="Sandor E."/>
            <person name="Sanguinetti M."/>
            <person name="Schuetze T."/>
            <person name="Sepcic K."/>
            <person name="Shelest E."/>
            <person name="Sherlock G."/>
            <person name="Sophianopoulou V."/>
            <person name="Squina F.M."/>
            <person name="Sun H."/>
            <person name="Susca A."/>
            <person name="Todd R.B."/>
            <person name="Tsang A."/>
            <person name="Unkles S.E."/>
            <person name="van de Wiele N."/>
            <person name="van Rossen-Uffink D."/>
            <person name="Oliveira J.V."/>
            <person name="Vesth T.C."/>
            <person name="Visser J."/>
            <person name="Yu J.-H."/>
            <person name="Zhou M."/>
            <person name="Andersen M.R."/>
            <person name="Archer D.B."/>
            <person name="Baker S.E."/>
            <person name="Benoit I."/>
            <person name="Brakhage A.A."/>
            <person name="Braus G.H."/>
            <person name="Fischer R."/>
            <person name="Frisvad J.C."/>
            <person name="Goldman G.H."/>
            <person name="Houbraken J."/>
            <person name="Oakley B."/>
            <person name="Pocsi I."/>
            <person name="Scazzocchio C."/>
            <person name="Seiboth B."/>
            <person name="vanKuyk P.A."/>
            <person name="Wortman J."/>
            <person name="Dyer P.S."/>
            <person name="Grigoriev I.V."/>
        </authorList>
    </citation>
    <scope>NUCLEOTIDE SEQUENCE [LARGE SCALE GENOMIC DNA]</scope>
    <source>
        <strain evidence="8">DTO 134E9</strain>
    </source>
</reference>
<dbReference type="OrthoDB" id="4937900at2759"/>
<dbReference type="Pfam" id="PF11951">
    <property type="entry name" value="Fungal_trans_2"/>
    <property type="match status" value="1"/>
</dbReference>
<dbReference type="AlphaFoldDB" id="A0A1L9RHH1"/>
<dbReference type="Proteomes" id="UP000184383">
    <property type="component" value="Unassembled WGS sequence"/>
</dbReference>
<dbReference type="EMBL" id="KV878213">
    <property type="protein sequence ID" value="OJJ34381.1"/>
    <property type="molecule type" value="Genomic_DNA"/>
</dbReference>
<dbReference type="VEuPathDB" id="FungiDB:ASPWEDRAFT_158129"/>
<dbReference type="Pfam" id="PF00172">
    <property type="entry name" value="Zn_clus"/>
    <property type="match status" value="1"/>
</dbReference>
<keyword evidence="8" id="KW-1185">Reference proteome</keyword>
<keyword evidence="3" id="KW-0804">Transcription</keyword>
<keyword evidence="2" id="KW-0238">DNA-binding</keyword>
<evidence type="ECO:0000256" key="5">
    <source>
        <dbReference type="SAM" id="MobiDB-lite"/>
    </source>
</evidence>
<proteinExistence type="predicted"/>
<evidence type="ECO:0000313" key="7">
    <source>
        <dbReference type="EMBL" id="OJJ34381.1"/>
    </source>
</evidence>
<dbReference type="PANTHER" id="PTHR47784:SF5">
    <property type="entry name" value="STEROL UPTAKE CONTROL PROTEIN 2"/>
    <property type="match status" value="1"/>
</dbReference>
<dbReference type="STRING" id="1073089.A0A1L9RHH1"/>
<dbReference type="GO" id="GO:0003677">
    <property type="term" value="F:DNA binding"/>
    <property type="evidence" value="ECO:0007669"/>
    <property type="project" value="UniProtKB-KW"/>
</dbReference>
<keyword evidence="1" id="KW-0805">Transcription regulation</keyword>
<dbReference type="GO" id="GO:0001228">
    <property type="term" value="F:DNA-binding transcription activator activity, RNA polymerase II-specific"/>
    <property type="evidence" value="ECO:0007669"/>
    <property type="project" value="TreeGrafter"/>
</dbReference>
<dbReference type="Gene3D" id="4.10.240.10">
    <property type="entry name" value="Zn(2)-C6 fungal-type DNA-binding domain"/>
    <property type="match status" value="1"/>
</dbReference>
<dbReference type="CDD" id="cd00067">
    <property type="entry name" value="GAL4"/>
    <property type="match status" value="1"/>
</dbReference>
<dbReference type="InterPro" id="IPR036864">
    <property type="entry name" value="Zn2-C6_fun-type_DNA-bd_sf"/>
</dbReference>
<dbReference type="SUPFAM" id="SSF57701">
    <property type="entry name" value="Zn2/Cys6 DNA-binding domain"/>
    <property type="match status" value="1"/>
</dbReference>
<dbReference type="InterPro" id="IPR001138">
    <property type="entry name" value="Zn2Cys6_DnaBD"/>
</dbReference>
<evidence type="ECO:0000256" key="1">
    <source>
        <dbReference type="ARBA" id="ARBA00023015"/>
    </source>
</evidence>
<protein>
    <recommendedName>
        <fullName evidence="6">Zn(2)-C6 fungal-type domain-containing protein</fullName>
    </recommendedName>
</protein>
<evidence type="ECO:0000259" key="6">
    <source>
        <dbReference type="Pfam" id="PF00172"/>
    </source>
</evidence>
<accession>A0A1L9RHH1</accession>
<dbReference type="InterPro" id="IPR053157">
    <property type="entry name" value="Sterol_Uptake_Regulator"/>
</dbReference>
<dbReference type="GO" id="GO:0008270">
    <property type="term" value="F:zinc ion binding"/>
    <property type="evidence" value="ECO:0007669"/>
    <property type="project" value="InterPro"/>
</dbReference>
<evidence type="ECO:0000313" key="8">
    <source>
        <dbReference type="Proteomes" id="UP000184383"/>
    </source>
</evidence>
<feature type="domain" description="Zn(2)-C6 fungal-type" evidence="6">
    <location>
        <begin position="217"/>
        <end position="240"/>
    </location>
</feature>
<gene>
    <name evidence="7" type="ORF">ASPWEDRAFT_158129</name>
</gene>
<evidence type="ECO:0000256" key="3">
    <source>
        <dbReference type="ARBA" id="ARBA00023163"/>
    </source>
</evidence>
<feature type="region of interest" description="Disordered" evidence="5">
    <location>
        <begin position="242"/>
        <end position="272"/>
    </location>
</feature>